<evidence type="ECO:0000313" key="1">
    <source>
        <dbReference type="EMBL" id="MCD3196047.1"/>
    </source>
</evidence>
<dbReference type="EMBL" id="JAAMYB010000023">
    <property type="protein sequence ID" value="MCD3196047.1"/>
    <property type="molecule type" value="Genomic_DNA"/>
</dbReference>
<gene>
    <name evidence="1" type="ORF">G8S53_12330</name>
</gene>
<sequence length="345" mass="39582">MKDNRFLNIIYAIEGLNSRLNGSSKEVEGYAGGNDNITFTKKIGGKAYVSAPCVKKNMKEFMGNEGYEISTYKKNGSQVVSESHPARFVNEDIFGMMLASKEEITEEEYNELDDEMKKLYKVNKKNYTRNVTKKRKASFMLNGMIGVNRGKIYREFGVCKAENESMPYKLETYSDILVGLGNFNINDTAKFNISDEATEFRDYSIKEAEVLDVKEELSKEEKFNRIKTALRGLQYLSLKSNQSNYLTDTMPKVVILGEYKWGNNVFQGLINKDGINIDGLKEVIEEYEDFRNSKIWIGVSSRILNENFQGLKEKLEEELQDYDDVEIGSVKSAFDGYLKYLEKTM</sequence>
<dbReference type="RefSeq" id="WP_231147892.1">
    <property type="nucleotide sequence ID" value="NZ_JAAMYB010000023.1"/>
</dbReference>
<reference evidence="1" key="1">
    <citation type="submission" date="2020-02" db="EMBL/GenBank/DDBJ databases">
        <authorList>
            <person name="Fillo S."/>
            <person name="Giordani F."/>
            <person name="Tonon E."/>
            <person name="Drigo I."/>
            <person name="Anselmo A."/>
            <person name="Fortunato A."/>
            <person name="Bano L."/>
            <person name="Lista F."/>
        </authorList>
    </citation>
    <scope>NUCLEOTIDE SEQUENCE</scope>
    <source>
        <strain evidence="1">IZSVe-TV_9877_3_12</strain>
    </source>
</reference>
<accession>A0A9Q3Z0N8</accession>
<organism evidence="1 2">
    <name type="scientific">Clostridium botulinum C</name>
    <dbReference type="NCBI Taxonomy" id="36828"/>
    <lineage>
        <taxon>Bacteria</taxon>
        <taxon>Bacillati</taxon>
        <taxon>Bacillota</taxon>
        <taxon>Clostridia</taxon>
        <taxon>Eubacteriales</taxon>
        <taxon>Clostridiaceae</taxon>
        <taxon>Clostridium</taxon>
    </lineage>
</organism>
<dbReference type="Proteomes" id="UP000813637">
    <property type="component" value="Unassembled WGS sequence"/>
</dbReference>
<name>A0A9Q3Z0N8_CLOBO</name>
<protein>
    <submittedName>
        <fullName evidence="1">Uncharacterized protein</fullName>
    </submittedName>
</protein>
<reference evidence="1" key="2">
    <citation type="journal article" date="2021" name="Microorganisms">
        <title>Extensive Genome Exploration of Clostridium botulinum Group III Field Strains.</title>
        <authorList>
            <person name="Fillo S."/>
            <person name="Giordani F."/>
            <person name="Tonon E."/>
            <person name="Drigo I."/>
            <person name="Anselmo A."/>
            <person name="Fortunato A."/>
            <person name="Lista F."/>
            <person name="Bano L."/>
        </authorList>
    </citation>
    <scope>NUCLEOTIDE SEQUENCE</scope>
    <source>
        <strain evidence="1">IZSVe-TV_9877_3_12</strain>
    </source>
</reference>
<evidence type="ECO:0000313" key="2">
    <source>
        <dbReference type="Proteomes" id="UP000813637"/>
    </source>
</evidence>
<comment type="caution">
    <text evidence="1">The sequence shown here is derived from an EMBL/GenBank/DDBJ whole genome shotgun (WGS) entry which is preliminary data.</text>
</comment>
<proteinExistence type="predicted"/>
<dbReference type="AlphaFoldDB" id="A0A9Q3Z0N8"/>